<dbReference type="InterPro" id="IPR036443">
    <property type="entry name" value="Znf_RanBP2_sf"/>
</dbReference>
<dbReference type="Proteomes" id="UP001472677">
    <property type="component" value="Unassembled WGS sequence"/>
</dbReference>
<evidence type="ECO:0000259" key="5">
    <source>
        <dbReference type="PROSITE" id="PS01358"/>
    </source>
</evidence>
<proteinExistence type="predicted"/>
<evidence type="ECO:0000313" key="6">
    <source>
        <dbReference type="EMBL" id="KAK8602633.1"/>
    </source>
</evidence>
<accession>A0ABR2GI74</accession>
<dbReference type="SUPFAM" id="SSF90209">
    <property type="entry name" value="Ran binding protein zinc finger-like"/>
    <property type="match status" value="1"/>
</dbReference>
<dbReference type="InterPro" id="IPR001876">
    <property type="entry name" value="Znf_RanBP2"/>
</dbReference>
<keyword evidence="2" id="KW-0863">Zinc-finger</keyword>
<evidence type="ECO:0000256" key="3">
    <source>
        <dbReference type="ARBA" id="ARBA00022833"/>
    </source>
</evidence>
<keyword evidence="1" id="KW-0479">Metal-binding</keyword>
<evidence type="ECO:0000256" key="4">
    <source>
        <dbReference type="SAM" id="MobiDB-lite"/>
    </source>
</evidence>
<gene>
    <name evidence="6" type="ORF">V6N12_052437</name>
</gene>
<name>A0ABR2GI74_9ROSI</name>
<organism evidence="6 7">
    <name type="scientific">Hibiscus sabdariffa</name>
    <name type="common">roselle</name>
    <dbReference type="NCBI Taxonomy" id="183260"/>
    <lineage>
        <taxon>Eukaryota</taxon>
        <taxon>Viridiplantae</taxon>
        <taxon>Streptophyta</taxon>
        <taxon>Embryophyta</taxon>
        <taxon>Tracheophyta</taxon>
        <taxon>Spermatophyta</taxon>
        <taxon>Magnoliopsida</taxon>
        <taxon>eudicotyledons</taxon>
        <taxon>Gunneridae</taxon>
        <taxon>Pentapetalae</taxon>
        <taxon>rosids</taxon>
        <taxon>malvids</taxon>
        <taxon>Malvales</taxon>
        <taxon>Malvaceae</taxon>
        <taxon>Malvoideae</taxon>
        <taxon>Hibiscus</taxon>
    </lineage>
</organism>
<evidence type="ECO:0000256" key="2">
    <source>
        <dbReference type="ARBA" id="ARBA00022771"/>
    </source>
</evidence>
<evidence type="ECO:0000256" key="1">
    <source>
        <dbReference type="ARBA" id="ARBA00022723"/>
    </source>
</evidence>
<feature type="region of interest" description="Disordered" evidence="4">
    <location>
        <begin position="192"/>
        <end position="211"/>
    </location>
</feature>
<feature type="domain" description="RanBP2-type" evidence="5">
    <location>
        <begin position="42"/>
        <end position="61"/>
    </location>
</feature>
<dbReference type="EMBL" id="JBBPBM010000001">
    <property type="protein sequence ID" value="KAK8602633.1"/>
    <property type="molecule type" value="Genomic_DNA"/>
</dbReference>
<reference evidence="6 7" key="1">
    <citation type="journal article" date="2024" name="G3 (Bethesda)">
        <title>Genome assembly of Hibiscus sabdariffa L. provides insights into metabolisms of medicinal natural products.</title>
        <authorList>
            <person name="Kim T."/>
        </authorList>
    </citation>
    <scope>NUCLEOTIDE SEQUENCE [LARGE SCALE GENOMIC DNA]</scope>
    <source>
        <strain evidence="6">TK-2024</strain>
        <tissue evidence="6">Old leaves</tissue>
    </source>
</reference>
<dbReference type="PROSITE" id="PS01358">
    <property type="entry name" value="ZF_RANBP2_1"/>
    <property type="match status" value="1"/>
</dbReference>
<keyword evidence="3" id="KW-0862">Zinc</keyword>
<protein>
    <recommendedName>
        <fullName evidence="5">RanBP2-type domain-containing protein</fullName>
    </recommendedName>
</protein>
<comment type="caution">
    <text evidence="6">The sequence shown here is derived from an EMBL/GenBank/DDBJ whole genome shotgun (WGS) entry which is preliminary data.</text>
</comment>
<keyword evidence="7" id="KW-1185">Reference proteome</keyword>
<feature type="compositionally biased region" description="Polar residues" evidence="4">
    <location>
        <begin position="195"/>
        <end position="206"/>
    </location>
</feature>
<evidence type="ECO:0000313" key="7">
    <source>
        <dbReference type="Proteomes" id="UP001472677"/>
    </source>
</evidence>
<sequence>MPRKVNYGVDYGDDYNEYDYGYKVEENEVTPLEQETIKHSVWRCSICMYDNDETMSSCDICGVLCGPLLKNLTYDEKRADSGVSTVAEFLFASVNDAFVVKWGNDFHPFGNEQELFHGFHKAYSSPTHSSPYRLFVLKILGFCRWMLPPGVMLMLYFCFHPLAANVFDLQSSRVSLNVVGEDEAVKNLEVGAPVSSRTSDNSSASVPESWLDHVDESSVVVNMESSGKSS</sequence>